<dbReference type="InterPro" id="IPR001680">
    <property type="entry name" value="WD40_rpt"/>
</dbReference>
<sequence>MPGAPVTALPDEGARILVVASSTDPSDVVGRTVRDLRTVLVERCGVPPERLRVAPDPADARTAAEVVVEEAGRAGSALLVYVAGRCLVSSAGEWYLVVDGVAGPGLLSLSVLRQALRTGRARSVAVVLDCFTEDDAAPPRTDGMYVIASSGAGVPDEADGHTALGGALIDLLVRGDPLGPRLLTLDAVHDALSRALPEAARPLPLPAAGDPAGALVVAPNPAARAGGPCPGLLPFGEEDTGRFHGRERVVDRLVEAVARPGPLVLVGPAGSGKTSLLLAGLLGRLRRGGVPGVPADLRCRVVTPGPEPLERLVGGAPGAADVLRRDPHRAEEVLGGRSVVVVDQAEELFALCRDPAERAAFVRVLSALAERGSAGTPVVLALRADFCGHAAAHPELVAALRDNQVLVEPMTRDERRAAIEGATAGLELEDGLVDLILADSDAVGGASPAPLSLAPLSHALWTTWLRRAGTRLTVAGYRDGGGVEHGVARWAEHVHSRLDPAGQEAVRRVLPRLVVLGEGAADTAATLDLEALTHGLPDVPAARRAVARLAEARLLVLRDGAVRISHGLLSGAWPRLAEWLDAERDWRRARARFAADAARWERSGRARSLLYRGERLAEATRLAVASPGRAADLDSGTTGFLDSSWRRDQRGRRRRRVVVAVLAVLAVSAPAGLVGAAVFGQQARRAEDLALARSLAYEAEFLRDREPGLAKQLSLLSHGLDRDAGRRAVLDSQGTPGFLGDDKAATDLVHDAEGRVLAIPTGDGITLRGRDGSGRIDRLMTGAVAVSRDGAQLVAADFDDARAERGQLRFWDVTDPTSPRPTAEAPMPAAVSALAFAPDGNTLYAGTVAGSVLIWDLARRDAPRALPPLDAGATRVDSLAAAPRGGLLAGAGVDGGVRLWDTTDPARPTPVTTIEGEPHEEFDGTIREPLHRVAFDRTGQLLATTSVHRETGNPNVWRLDDPRAPRRIPYADETRDTSSPGPCGSGGVTSLAFSPRDEHLVVVCGGHWHVLAHQAEPAPGALVEGASSERVVTDSGPVVFDPAGPRLLQATGAGVLVWDLSDPHRPGVKGFVPMTPGTGGRLAYRASGDRHLLAMQNVGANSLWDVADVTAPKALSTGPAPNMFTGASIALSRNGGLLAAPELYDEGRLVGIGLRATDSLGGAPLALIEDLDNGIGELVFSPTAPLLAVSDNNGLASGNRTAPSVRLFDIADPAHPRQVAKLPLEAWELEFSPDGTSLTTLLHGETAGFPFDPEAGKQLRALDLSDPARPTELWRKPLPPGVGAEFAHSPDGSLFVAFDNSQTLRLWPVVDRRPVGDPVRVRVGDGAGSSRLAFSPDGRRLALIGGYREGTDLLTRPEIWDVSDRTAPSRQFHLPGGGVADFYDLAFSPDGTTLAVVRAGAGVDLWDTDPEHVVAGLCNAVGDPISRDEWERYLPGREYRPPCR</sequence>
<dbReference type="Pfam" id="PF00400">
    <property type="entry name" value="WD40"/>
    <property type="match status" value="1"/>
</dbReference>
<dbReference type="SMART" id="SM00382">
    <property type="entry name" value="AAA"/>
    <property type="match status" value="1"/>
</dbReference>
<keyword evidence="4" id="KW-1185">Reference proteome</keyword>
<dbReference type="SUPFAM" id="SSF50978">
    <property type="entry name" value="WD40 repeat-like"/>
    <property type="match status" value="1"/>
</dbReference>
<reference evidence="4" key="1">
    <citation type="journal article" date="2019" name="Int. J. Syst. Evol. Microbiol.">
        <title>The Global Catalogue of Microorganisms (GCM) 10K type strain sequencing project: providing services to taxonomists for standard genome sequencing and annotation.</title>
        <authorList>
            <consortium name="The Broad Institute Genomics Platform"/>
            <consortium name="The Broad Institute Genome Sequencing Center for Infectious Disease"/>
            <person name="Wu L."/>
            <person name="Ma J."/>
        </authorList>
    </citation>
    <scope>NUCLEOTIDE SEQUENCE [LARGE SCALE GENOMIC DNA]</scope>
    <source>
        <strain evidence="4">KCTC 12848</strain>
    </source>
</reference>
<dbReference type="InterPro" id="IPR049052">
    <property type="entry name" value="nSTAND1"/>
</dbReference>
<proteinExistence type="predicted"/>
<dbReference type="Gene3D" id="3.40.50.300">
    <property type="entry name" value="P-loop containing nucleotide triphosphate hydrolases"/>
    <property type="match status" value="1"/>
</dbReference>
<dbReference type="InterPro" id="IPR015943">
    <property type="entry name" value="WD40/YVTN_repeat-like_dom_sf"/>
</dbReference>
<dbReference type="SMART" id="SM00320">
    <property type="entry name" value="WD40"/>
    <property type="match status" value="5"/>
</dbReference>
<dbReference type="PROSITE" id="PS50082">
    <property type="entry name" value="WD_REPEATS_2"/>
    <property type="match status" value="2"/>
</dbReference>
<protein>
    <recommendedName>
        <fullName evidence="2">AAA+ ATPase domain-containing protein</fullName>
    </recommendedName>
</protein>
<dbReference type="Gene3D" id="2.130.10.10">
    <property type="entry name" value="YVTN repeat-like/Quinoprotein amine dehydrogenase"/>
    <property type="match status" value="2"/>
</dbReference>
<dbReference type="PANTHER" id="PTHR19879">
    <property type="entry name" value="TRANSCRIPTION INITIATION FACTOR TFIID"/>
    <property type="match status" value="1"/>
</dbReference>
<evidence type="ECO:0000313" key="4">
    <source>
        <dbReference type="Proteomes" id="UP001595833"/>
    </source>
</evidence>
<dbReference type="InterPro" id="IPR003593">
    <property type="entry name" value="AAA+_ATPase"/>
</dbReference>
<gene>
    <name evidence="3" type="ORF">ACFPFM_25250</name>
</gene>
<organism evidence="3 4">
    <name type="scientific">Saccharothrix xinjiangensis</name>
    <dbReference type="NCBI Taxonomy" id="204798"/>
    <lineage>
        <taxon>Bacteria</taxon>
        <taxon>Bacillati</taxon>
        <taxon>Actinomycetota</taxon>
        <taxon>Actinomycetes</taxon>
        <taxon>Pseudonocardiales</taxon>
        <taxon>Pseudonocardiaceae</taxon>
        <taxon>Saccharothrix</taxon>
    </lineage>
</organism>
<dbReference type="InterPro" id="IPR027417">
    <property type="entry name" value="P-loop_NTPase"/>
</dbReference>
<name>A0ABV9Y645_9PSEU</name>
<accession>A0ABV9Y645</accession>
<keyword evidence="1" id="KW-0853">WD repeat</keyword>
<feature type="repeat" description="WD" evidence="1">
    <location>
        <begin position="869"/>
        <end position="901"/>
    </location>
</feature>
<dbReference type="RefSeq" id="WP_344039058.1">
    <property type="nucleotide sequence ID" value="NZ_BAAAKE010000014.1"/>
</dbReference>
<dbReference type="InterPro" id="IPR036322">
    <property type="entry name" value="WD40_repeat_dom_sf"/>
</dbReference>
<feature type="repeat" description="WD" evidence="1">
    <location>
        <begin position="831"/>
        <end position="865"/>
    </location>
</feature>
<comment type="caution">
    <text evidence="3">The sequence shown here is derived from an EMBL/GenBank/DDBJ whole genome shotgun (WGS) entry which is preliminary data.</text>
</comment>
<dbReference type="EMBL" id="JBHSJB010000025">
    <property type="protein sequence ID" value="MFC5057040.1"/>
    <property type="molecule type" value="Genomic_DNA"/>
</dbReference>
<evidence type="ECO:0000259" key="2">
    <source>
        <dbReference type="SMART" id="SM00382"/>
    </source>
</evidence>
<dbReference type="Proteomes" id="UP001595833">
    <property type="component" value="Unassembled WGS sequence"/>
</dbReference>
<dbReference type="SUPFAM" id="SSF52540">
    <property type="entry name" value="P-loop containing nucleoside triphosphate hydrolases"/>
    <property type="match status" value="1"/>
</dbReference>
<dbReference type="SUPFAM" id="SSF82171">
    <property type="entry name" value="DPP6 N-terminal domain-like"/>
    <property type="match status" value="1"/>
</dbReference>
<evidence type="ECO:0000313" key="3">
    <source>
        <dbReference type="EMBL" id="MFC5057040.1"/>
    </source>
</evidence>
<dbReference type="PANTHER" id="PTHR19879:SF9">
    <property type="entry name" value="TRANSCRIPTION INITIATION FACTOR TFIID SUBUNIT 5"/>
    <property type="match status" value="1"/>
</dbReference>
<evidence type="ECO:0000256" key="1">
    <source>
        <dbReference type="PROSITE-ProRule" id="PRU00221"/>
    </source>
</evidence>
<dbReference type="Pfam" id="PF20703">
    <property type="entry name" value="nSTAND1"/>
    <property type="match status" value="1"/>
</dbReference>
<feature type="domain" description="AAA+ ATPase" evidence="2">
    <location>
        <begin position="259"/>
        <end position="411"/>
    </location>
</feature>